<evidence type="ECO:0000313" key="4">
    <source>
        <dbReference type="EMBL" id="KAG9253658.1"/>
    </source>
</evidence>
<feature type="compositionally biased region" description="Low complexity" evidence="1">
    <location>
        <begin position="350"/>
        <end position="373"/>
    </location>
</feature>
<name>A0A9P7ZK82_9HYPO</name>
<feature type="compositionally biased region" description="Gly residues" evidence="1">
    <location>
        <begin position="299"/>
        <end position="310"/>
    </location>
</feature>
<dbReference type="GeneID" id="70293178"/>
<dbReference type="AlphaFoldDB" id="A0A9P7ZK82"/>
<dbReference type="PANTHER" id="PTHR16861">
    <property type="entry name" value="GLYCOPROTEIN 38"/>
    <property type="match status" value="1"/>
</dbReference>
<dbReference type="Proteomes" id="UP000887229">
    <property type="component" value="Unassembled WGS sequence"/>
</dbReference>
<protein>
    <recommendedName>
        <fullName evidence="6">Mid2 domain-containing protein</fullName>
    </recommendedName>
</protein>
<evidence type="ECO:0000256" key="1">
    <source>
        <dbReference type="SAM" id="MobiDB-lite"/>
    </source>
</evidence>
<evidence type="ECO:0000313" key="5">
    <source>
        <dbReference type="Proteomes" id="UP000887229"/>
    </source>
</evidence>
<keyword evidence="2" id="KW-0812">Transmembrane</keyword>
<organism evidence="4 5">
    <name type="scientific">Emericellopsis atlantica</name>
    <dbReference type="NCBI Taxonomy" id="2614577"/>
    <lineage>
        <taxon>Eukaryota</taxon>
        <taxon>Fungi</taxon>
        <taxon>Dikarya</taxon>
        <taxon>Ascomycota</taxon>
        <taxon>Pezizomycotina</taxon>
        <taxon>Sordariomycetes</taxon>
        <taxon>Hypocreomycetidae</taxon>
        <taxon>Hypocreales</taxon>
        <taxon>Bionectriaceae</taxon>
        <taxon>Emericellopsis</taxon>
    </lineage>
</organism>
<feature type="region of interest" description="Disordered" evidence="1">
    <location>
        <begin position="185"/>
        <end position="221"/>
    </location>
</feature>
<dbReference type="OrthoDB" id="5425848at2759"/>
<keyword evidence="5" id="KW-1185">Reference proteome</keyword>
<gene>
    <name evidence="4" type="ORF">F5Z01DRAFT_637397</name>
</gene>
<feature type="region of interest" description="Disordered" evidence="1">
    <location>
        <begin position="343"/>
        <end position="405"/>
    </location>
</feature>
<dbReference type="EMBL" id="MU251257">
    <property type="protein sequence ID" value="KAG9253658.1"/>
    <property type="molecule type" value="Genomic_DNA"/>
</dbReference>
<dbReference type="RefSeq" id="XP_046117582.1">
    <property type="nucleotide sequence ID" value="XM_046262275.1"/>
</dbReference>
<keyword evidence="2" id="KW-1133">Transmembrane helix</keyword>
<evidence type="ECO:0008006" key="6">
    <source>
        <dbReference type="Google" id="ProtNLM"/>
    </source>
</evidence>
<evidence type="ECO:0000256" key="3">
    <source>
        <dbReference type="SAM" id="SignalP"/>
    </source>
</evidence>
<feature type="chain" id="PRO_5040225079" description="Mid2 domain-containing protein" evidence="3">
    <location>
        <begin position="27"/>
        <end position="405"/>
    </location>
</feature>
<feature type="compositionally biased region" description="Basic and acidic residues" evidence="1">
    <location>
        <begin position="395"/>
        <end position="405"/>
    </location>
</feature>
<dbReference type="PANTHER" id="PTHR16861:SF4">
    <property type="entry name" value="SH3 DOMAIN PROTEIN (AFU_ORTHOLOGUE AFUA_1G13610)"/>
    <property type="match status" value="1"/>
</dbReference>
<feature type="transmembrane region" description="Helical" evidence="2">
    <location>
        <begin position="234"/>
        <end position="261"/>
    </location>
</feature>
<keyword evidence="2" id="KW-0472">Membrane</keyword>
<comment type="caution">
    <text evidence="4">The sequence shown here is derived from an EMBL/GenBank/DDBJ whole genome shotgun (WGS) entry which is preliminary data.</text>
</comment>
<keyword evidence="3" id="KW-0732">Signal</keyword>
<sequence>MRSPAPIKRSLPLCALLLSAAHLTTATPYPRDSLHDAGYSYLMNYDCESYCGSNNQLCCQKGAVCETPEGAGPTCIMDHEKRGEEWGAITTTWTETRTFTSTIMTHWLPAPEPTAGVSCTPQAPEQEACGEICCAGWQTCAYEGQCSSKPGYQEPTAIIVTSDGKTTTQYSAPYRITGTTTIVNGGGQATATATATETASETETSDGVPTETSDSGNIGAGSGSGDGGLSAGAIAGIVIGSIAGAMLLLLLAFCCIARGLWKACFGRKRKETVDVYEERYSRRGSRPPPPHAGRNSHGGWFGRFGGGGRGDASEKKSGGGKWLGLAGLAAGLLALLNMKKDKKPVRRPASRYSGSYYSYSDTSRGAGSSSSGRRTQRSRRTGGGSRGPPKSYYSESRDSRSRSRL</sequence>
<evidence type="ECO:0000256" key="2">
    <source>
        <dbReference type="SAM" id="Phobius"/>
    </source>
</evidence>
<accession>A0A9P7ZK82</accession>
<reference evidence="4" key="1">
    <citation type="journal article" date="2021" name="IMA Fungus">
        <title>Genomic characterization of three marine fungi, including Emericellopsis atlantica sp. nov. with signatures of a generalist lifestyle and marine biomass degradation.</title>
        <authorList>
            <person name="Hagestad O.C."/>
            <person name="Hou L."/>
            <person name="Andersen J.H."/>
            <person name="Hansen E.H."/>
            <person name="Altermark B."/>
            <person name="Li C."/>
            <person name="Kuhnert E."/>
            <person name="Cox R.J."/>
            <person name="Crous P.W."/>
            <person name="Spatafora J.W."/>
            <person name="Lail K."/>
            <person name="Amirebrahimi M."/>
            <person name="Lipzen A."/>
            <person name="Pangilinan J."/>
            <person name="Andreopoulos W."/>
            <person name="Hayes R.D."/>
            <person name="Ng V."/>
            <person name="Grigoriev I.V."/>
            <person name="Jackson S.A."/>
            <person name="Sutton T.D.S."/>
            <person name="Dobson A.D.W."/>
            <person name="Rama T."/>
        </authorList>
    </citation>
    <scope>NUCLEOTIDE SEQUENCE</scope>
    <source>
        <strain evidence="4">TS7</strain>
    </source>
</reference>
<feature type="compositionally biased region" description="Low complexity" evidence="1">
    <location>
        <begin position="185"/>
        <end position="202"/>
    </location>
</feature>
<feature type="region of interest" description="Disordered" evidence="1">
    <location>
        <begin position="277"/>
        <end position="316"/>
    </location>
</feature>
<feature type="signal peptide" evidence="3">
    <location>
        <begin position="1"/>
        <end position="26"/>
    </location>
</feature>
<proteinExistence type="predicted"/>